<dbReference type="Proteomes" id="UP001479436">
    <property type="component" value="Unassembled WGS sequence"/>
</dbReference>
<feature type="domain" description="DNA helicase Pif1-like 2B" evidence="15">
    <location>
        <begin position="421"/>
        <end position="464"/>
    </location>
</feature>
<keyword evidence="5 12" id="KW-0067">ATP-binding</keyword>
<name>A0ABR2VVT3_9FUNG</name>
<comment type="function">
    <text evidence="12">DNA-dependent ATPase and 5'-3' DNA helicase required for the maintenance of both mitochondrial and nuclear genome stability.</text>
</comment>
<organism evidence="16 17">
    <name type="scientific">Basidiobolus ranarum</name>
    <dbReference type="NCBI Taxonomy" id="34480"/>
    <lineage>
        <taxon>Eukaryota</taxon>
        <taxon>Fungi</taxon>
        <taxon>Fungi incertae sedis</taxon>
        <taxon>Zoopagomycota</taxon>
        <taxon>Entomophthoromycotina</taxon>
        <taxon>Basidiobolomycetes</taxon>
        <taxon>Basidiobolales</taxon>
        <taxon>Basidiobolaceae</taxon>
        <taxon>Basidiobolus</taxon>
    </lineage>
</organism>
<keyword evidence="7 12" id="KW-0496">Mitochondrion</keyword>
<feature type="compositionally biased region" description="Basic and acidic residues" evidence="13">
    <location>
        <begin position="128"/>
        <end position="139"/>
    </location>
</feature>
<evidence type="ECO:0000256" key="9">
    <source>
        <dbReference type="ARBA" id="ARBA00023204"/>
    </source>
</evidence>
<dbReference type="GO" id="GO:0016787">
    <property type="term" value="F:hydrolase activity"/>
    <property type="evidence" value="ECO:0007669"/>
    <property type="project" value="UniProtKB-KW"/>
</dbReference>
<evidence type="ECO:0000313" key="17">
    <source>
        <dbReference type="Proteomes" id="UP001479436"/>
    </source>
</evidence>
<dbReference type="InterPro" id="IPR048293">
    <property type="entry name" value="PIF1_RRM3_pfh1"/>
</dbReference>
<evidence type="ECO:0000256" key="2">
    <source>
        <dbReference type="ARBA" id="ARBA00022763"/>
    </source>
</evidence>
<dbReference type="CDD" id="cd18037">
    <property type="entry name" value="DEXSc_Pif1_like"/>
    <property type="match status" value="1"/>
</dbReference>
<evidence type="ECO:0000256" key="10">
    <source>
        <dbReference type="ARBA" id="ARBA00023235"/>
    </source>
</evidence>
<accession>A0ABR2VVT3</accession>
<dbReference type="CDD" id="cd18809">
    <property type="entry name" value="SF1_C_RecD"/>
    <property type="match status" value="1"/>
</dbReference>
<evidence type="ECO:0000256" key="6">
    <source>
        <dbReference type="ARBA" id="ARBA00023125"/>
    </source>
</evidence>
<feature type="compositionally biased region" description="Basic and acidic residues" evidence="13">
    <location>
        <begin position="59"/>
        <end position="70"/>
    </location>
</feature>
<dbReference type="PANTHER" id="PTHR47642:SF5">
    <property type="entry name" value="ATP-DEPENDENT DNA HELICASE"/>
    <property type="match status" value="1"/>
</dbReference>
<evidence type="ECO:0000259" key="14">
    <source>
        <dbReference type="Pfam" id="PF05970"/>
    </source>
</evidence>
<keyword evidence="6 12" id="KW-0238">DNA-binding</keyword>
<feature type="DNA-binding region" evidence="12">
    <location>
        <begin position="536"/>
        <end position="555"/>
    </location>
</feature>
<evidence type="ECO:0000256" key="5">
    <source>
        <dbReference type="ARBA" id="ARBA00022840"/>
    </source>
</evidence>
<evidence type="ECO:0000256" key="11">
    <source>
        <dbReference type="ARBA" id="ARBA00023242"/>
    </source>
</evidence>
<keyword evidence="3 12" id="KW-0378">Hydrolase</keyword>
<comment type="catalytic activity">
    <reaction evidence="12">
        <text>ATP + H2O = ADP + phosphate + H(+)</text>
        <dbReference type="Rhea" id="RHEA:13065"/>
        <dbReference type="ChEBI" id="CHEBI:15377"/>
        <dbReference type="ChEBI" id="CHEBI:15378"/>
        <dbReference type="ChEBI" id="CHEBI:30616"/>
        <dbReference type="ChEBI" id="CHEBI:43474"/>
        <dbReference type="ChEBI" id="CHEBI:456216"/>
        <dbReference type="EC" id="5.6.2.3"/>
    </reaction>
</comment>
<comment type="cofactor">
    <cofactor evidence="12">
        <name>Mg(2+)</name>
        <dbReference type="ChEBI" id="CHEBI:18420"/>
    </cofactor>
</comment>
<keyword evidence="2 12" id="KW-0227">DNA damage</keyword>
<comment type="similarity">
    <text evidence="12">Belongs to the helicase family. PIF1 subfamily.</text>
</comment>
<keyword evidence="9 12" id="KW-0234">DNA repair</keyword>
<dbReference type="InterPro" id="IPR049163">
    <property type="entry name" value="Pif1-like_2B_dom"/>
</dbReference>
<evidence type="ECO:0000313" key="16">
    <source>
        <dbReference type="EMBL" id="KAK9703941.1"/>
    </source>
</evidence>
<comment type="subcellular location">
    <subcellularLocation>
        <location evidence="12">Nucleus</location>
    </subcellularLocation>
    <subcellularLocation>
        <location evidence="12">Mitochondrion</location>
    </subcellularLocation>
</comment>
<sequence>MEPSHRALSFKSRGISLRALLHPNKPSTTPSTNTSKEPSLPQNTSKYFSPERLTSPMKYTDDTLKRKDISNDLNQNEPKTRNLRRFSSEDFFQENSPIEQTFHNKETECRVDVRNEEELRNLENVKEPKLNLTKKEPSRNKSNNLGGEKLVEQNTFSRKNPIQLSHEQKRTLTLALEEKCNIFFTGSAGTGKSLLLQELIKRMRGKYRREEVAVTASTGIAACNIGGTTLHSFAGVGLGSDGVDQLLKMVLKQKRTKKRWIAVKVLIIDEISMLDGAFFDKLEFIARRVRACNKPFGGIQLVTTGDFFQLPPVSKDSLFCFEAASWKSCIQNTIHLTQVFRQREQSFVDILNSLRIGVLPPESELVFRSLSRVPQFPNDGIEPTRLYALRGEVDAANARKLDSLPGVTHRYIANDLGQSPFVEKLSTNCLAPNVLELKLHAQVLLIRNLDNHLVNGSLGVVVGFEEEGGMPIVRFTNCTITVTPETWKIEVPGLGEVANRTQVPLILSWAMSIHKAQGQTLDRVVVDLSRVFEKGQAYVALSRATSLEGLQVLNFDRRSIMAHPKVVQFYRSLLEDELSSSALK</sequence>
<evidence type="ECO:0000259" key="15">
    <source>
        <dbReference type="Pfam" id="PF21530"/>
    </source>
</evidence>
<keyword evidence="11 12" id="KW-0539">Nucleus</keyword>
<reference evidence="16 17" key="1">
    <citation type="submission" date="2023-04" db="EMBL/GenBank/DDBJ databases">
        <title>Genome of Basidiobolus ranarum AG-B5.</title>
        <authorList>
            <person name="Stajich J.E."/>
            <person name="Carter-House D."/>
            <person name="Gryganskyi A."/>
        </authorList>
    </citation>
    <scope>NUCLEOTIDE SEQUENCE [LARGE SCALE GENOMIC DNA]</scope>
    <source>
        <strain evidence="16 17">AG-B5</strain>
    </source>
</reference>
<evidence type="ECO:0000256" key="8">
    <source>
        <dbReference type="ARBA" id="ARBA00023172"/>
    </source>
</evidence>
<comment type="caution">
    <text evidence="16">The sequence shown here is derived from an EMBL/GenBank/DDBJ whole genome shotgun (WGS) entry which is preliminary data.</text>
</comment>
<dbReference type="Gene3D" id="3.40.50.300">
    <property type="entry name" value="P-loop containing nucleotide triphosphate hydrolases"/>
    <property type="match status" value="2"/>
</dbReference>
<dbReference type="HAMAP" id="MF_03176">
    <property type="entry name" value="PIF1"/>
    <property type="match status" value="1"/>
</dbReference>
<feature type="region of interest" description="Disordered" evidence="13">
    <location>
        <begin position="21"/>
        <end position="89"/>
    </location>
</feature>
<dbReference type="EC" id="5.6.2.3" evidence="12"/>
<evidence type="ECO:0000256" key="12">
    <source>
        <dbReference type="HAMAP-Rule" id="MF_03176"/>
    </source>
</evidence>
<dbReference type="InterPro" id="IPR010285">
    <property type="entry name" value="DNA_helicase_pif1-like_DEAD"/>
</dbReference>
<keyword evidence="4 12" id="KW-0347">Helicase</keyword>
<keyword evidence="10 12" id="KW-0413">Isomerase</keyword>
<evidence type="ECO:0000256" key="7">
    <source>
        <dbReference type="ARBA" id="ARBA00023128"/>
    </source>
</evidence>
<dbReference type="EMBL" id="JASJQH010007601">
    <property type="protein sequence ID" value="KAK9703941.1"/>
    <property type="molecule type" value="Genomic_DNA"/>
</dbReference>
<keyword evidence="17" id="KW-1185">Reference proteome</keyword>
<evidence type="ECO:0000256" key="13">
    <source>
        <dbReference type="SAM" id="MobiDB-lite"/>
    </source>
</evidence>
<feature type="binding site" evidence="12">
    <location>
        <begin position="186"/>
        <end position="193"/>
    </location>
    <ligand>
        <name>ATP</name>
        <dbReference type="ChEBI" id="CHEBI:30616"/>
    </ligand>
</feature>
<dbReference type="GO" id="GO:0003678">
    <property type="term" value="F:DNA helicase activity"/>
    <property type="evidence" value="ECO:0007669"/>
    <property type="project" value="UniProtKB-EC"/>
</dbReference>
<feature type="compositionally biased region" description="Low complexity" evidence="13">
    <location>
        <begin position="23"/>
        <end position="39"/>
    </location>
</feature>
<feature type="domain" description="DNA helicase Pif1-like DEAD-box helicase" evidence="14">
    <location>
        <begin position="163"/>
        <end position="346"/>
    </location>
</feature>
<dbReference type="SUPFAM" id="SSF52540">
    <property type="entry name" value="P-loop containing nucleoside triphosphate hydrolases"/>
    <property type="match status" value="2"/>
</dbReference>
<protein>
    <recommendedName>
        <fullName evidence="12">ATP-dependent DNA helicase PIF1</fullName>
        <ecNumber evidence="12">5.6.2.3</ecNumber>
    </recommendedName>
    <alternativeName>
        <fullName evidence="12">DNA 5'-3' helicase PIF1</fullName>
    </alternativeName>
    <alternativeName>
        <fullName evidence="12">DNA repair and recombination helicase PIF1</fullName>
    </alternativeName>
</protein>
<keyword evidence="8 12" id="KW-0233">DNA recombination</keyword>
<keyword evidence="1 12" id="KW-0547">Nucleotide-binding</keyword>
<proteinExistence type="inferred from homology"/>
<dbReference type="PANTHER" id="PTHR47642">
    <property type="entry name" value="ATP-DEPENDENT DNA HELICASE"/>
    <property type="match status" value="1"/>
</dbReference>
<evidence type="ECO:0000256" key="1">
    <source>
        <dbReference type="ARBA" id="ARBA00022741"/>
    </source>
</evidence>
<evidence type="ECO:0000256" key="3">
    <source>
        <dbReference type="ARBA" id="ARBA00022801"/>
    </source>
</evidence>
<dbReference type="InterPro" id="IPR027417">
    <property type="entry name" value="P-loop_NTPase"/>
</dbReference>
<dbReference type="Pfam" id="PF21530">
    <property type="entry name" value="Pif1_2B_dom"/>
    <property type="match status" value="1"/>
</dbReference>
<dbReference type="InterPro" id="IPR051055">
    <property type="entry name" value="PIF1_helicase"/>
</dbReference>
<evidence type="ECO:0000256" key="4">
    <source>
        <dbReference type="ARBA" id="ARBA00022806"/>
    </source>
</evidence>
<comment type="subunit">
    <text evidence="12">Monomer.</text>
</comment>
<feature type="region of interest" description="Disordered" evidence="13">
    <location>
        <begin position="128"/>
        <end position="159"/>
    </location>
</feature>
<gene>
    <name evidence="12 16" type="primary">PIF1</name>
    <name evidence="16" type="ORF">K7432_018637</name>
</gene>
<dbReference type="Pfam" id="PF05970">
    <property type="entry name" value="PIF1"/>
    <property type="match status" value="1"/>
</dbReference>